<accession>A0A8R1V148</accession>
<protein>
    <submittedName>
        <fullName evidence="1">Uncharacterized protein</fullName>
    </submittedName>
</protein>
<keyword evidence="2" id="KW-1185">Reference proteome</keyword>
<sequence>MENPLIKKMREGPCRGQGYFGTDIQLCIKDCTHMVTEGSESAKVCANLCAMEHAHPDREKWVQHAKEIKEIREINKKKE</sequence>
<dbReference type="AlphaFoldDB" id="A0A2A6CWK9"/>
<gene>
    <name evidence="1" type="primary">WBGene00282495</name>
</gene>
<proteinExistence type="predicted"/>
<reference evidence="1" key="2">
    <citation type="submission" date="2022-06" db="UniProtKB">
        <authorList>
            <consortium name="EnsemblMetazoa"/>
        </authorList>
    </citation>
    <scope>IDENTIFICATION</scope>
    <source>
        <strain evidence="1">PS312</strain>
    </source>
</reference>
<name>A0A2A6CWK9_PRIPA</name>
<reference evidence="2" key="1">
    <citation type="journal article" date="2008" name="Nat. Genet.">
        <title>The Pristionchus pacificus genome provides a unique perspective on nematode lifestyle and parasitism.</title>
        <authorList>
            <person name="Dieterich C."/>
            <person name="Clifton S.W."/>
            <person name="Schuster L.N."/>
            <person name="Chinwalla A."/>
            <person name="Delehaunty K."/>
            <person name="Dinkelacker I."/>
            <person name="Fulton L."/>
            <person name="Fulton R."/>
            <person name="Godfrey J."/>
            <person name="Minx P."/>
            <person name="Mitreva M."/>
            <person name="Roeseler W."/>
            <person name="Tian H."/>
            <person name="Witte H."/>
            <person name="Yang S.P."/>
            <person name="Wilson R.K."/>
            <person name="Sommer R.J."/>
        </authorList>
    </citation>
    <scope>NUCLEOTIDE SEQUENCE [LARGE SCALE GENOMIC DNA]</scope>
    <source>
        <strain evidence="2">PS312</strain>
    </source>
</reference>
<organism evidence="1 2">
    <name type="scientific">Pristionchus pacificus</name>
    <name type="common">Parasitic nematode worm</name>
    <dbReference type="NCBI Taxonomy" id="54126"/>
    <lineage>
        <taxon>Eukaryota</taxon>
        <taxon>Metazoa</taxon>
        <taxon>Ecdysozoa</taxon>
        <taxon>Nematoda</taxon>
        <taxon>Chromadorea</taxon>
        <taxon>Rhabditida</taxon>
        <taxon>Rhabditina</taxon>
        <taxon>Diplogasteromorpha</taxon>
        <taxon>Diplogasteroidea</taxon>
        <taxon>Neodiplogasteridae</taxon>
        <taxon>Pristionchus</taxon>
    </lineage>
</organism>
<evidence type="ECO:0000313" key="1">
    <source>
        <dbReference type="EnsemblMetazoa" id="PPA44126.1"/>
    </source>
</evidence>
<dbReference type="Proteomes" id="UP000005239">
    <property type="component" value="Unassembled WGS sequence"/>
</dbReference>
<dbReference type="EnsemblMetazoa" id="PPA44126.1">
    <property type="protein sequence ID" value="PPA44126.1"/>
    <property type="gene ID" value="WBGene00282495"/>
</dbReference>
<evidence type="ECO:0000313" key="2">
    <source>
        <dbReference type="Proteomes" id="UP000005239"/>
    </source>
</evidence>
<accession>A0A2A6CWK9</accession>